<dbReference type="SUPFAM" id="SSF56645">
    <property type="entry name" value="Acyl-CoA dehydrogenase NM domain-like"/>
    <property type="match status" value="1"/>
</dbReference>
<dbReference type="Gene3D" id="2.40.110.10">
    <property type="entry name" value="Butyryl-CoA Dehydrogenase, subunit A, domain 2"/>
    <property type="match status" value="1"/>
</dbReference>
<keyword evidence="1" id="KW-0560">Oxidoreductase</keyword>
<dbReference type="GO" id="GO:0050660">
    <property type="term" value="F:flavin adenine dinucleotide binding"/>
    <property type="evidence" value="ECO:0007669"/>
    <property type="project" value="InterPro"/>
</dbReference>
<dbReference type="EMBL" id="KP752077">
    <property type="protein sequence ID" value="AKS10299.1"/>
    <property type="molecule type" value="Genomic_DNA"/>
</dbReference>
<geneLocation type="plasmid" evidence="3">
    <name>pMEA02</name>
</geneLocation>
<dbReference type="PIRSF" id="PIRSF016578">
    <property type="entry name" value="HsaA"/>
    <property type="match status" value="1"/>
</dbReference>
<sequence length="392" mass="42542">MEEAHNKMITKQELVGRAREIAPMVAANAEKDDIAGMVSDATIDAFCDAGFMKIFVPKIYGGYEMAPDVMAEVVKEISPYSTSAAWVLAFYIGHNFLHALFPKQSQDEVFAPRGFSLTPGTSAPGYKLTPVEGGYIVKGKSSWNSGSSRAEWYMNGGMVENAEKPELILFMAPASDVQVIGNWDVAGMRATSSCDIAIDGAFVPHHQCVPAVDMLEGRSPGAKLHANPIYSLPMVPLLQCEVLPCVVGAFQGAVREFQKLTQQRVQSHTSEKAAEKQSAQIRLGKALTDSALADDMLRNYLDLVLNMDREEIKTVEARAAIRARVAAITDFCANGVNEVMKGSSASVFRNDSPLQRIFRDINMLRVHGSLDLETGSQALGRVALGLPPQCVV</sequence>
<dbReference type="SUPFAM" id="SSF47203">
    <property type="entry name" value="Acyl-CoA dehydrogenase C-terminal domain-like"/>
    <property type="match status" value="1"/>
</dbReference>
<dbReference type="InterPro" id="IPR037069">
    <property type="entry name" value="AcylCoA_DH/ox_N_sf"/>
</dbReference>
<name>A0A0K0VKL1_9SPHN</name>
<reference evidence="3" key="1">
    <citation type="submission" date="2015-02" db="EMBL/GenBank/DDBJ databases">
        <title>Metabolic pathway involved in 2-methyl-6-ethylaniline degradation by Sphingobium sp. strain MEA3-1 and cloning of a novel flavin-dependent monooxygenase system MeaAB.</title>
        <authorList>
            <person name="Dong W."/>
        </authorList>
    </citation>
    <scope>NUCLEOTIDE SEQUENCE</scope>
    <source>
        <strain evidence="3">MEA3-1</strain>
        <plasmid evidence="3">pMEA02</plasmid>
    </source>
</reference>
<dbReference type="Pfam" id="PF08028">
    <property type="entry name" value="Acyl-CoA_dh_2"/>
    <property type="match status" value="1"/>
</dbReference>
<evidence type="ECO:0000256" key="1">
    <source>
        <dbReference type="ARBA" id="ARBA00023002"/>
    </source>
</evidence>
<gene>
    <name evidence="3" type="primary">meaA</name>
</gene>
<dbReference type="GO" id="GO:0003995">
    <property type="term" value="F:acyl-CoA dehydrogenase activity"/>
    <property type="evidence" value="ECO:0007669"/>
    <property type="project" value="TreeGrafter"/>
</dbReference>
<evidence type="ECO:0000313" key="3">
    <source>
        <dbReference type="EMBL" id="AKS10299.1"/>
    </source>
</evidence>
<dbReference type="PANTHER" id="PTHR43884:SF12">
    <property type="entry name" value="ISOVALERYL-COA DEHYDROGENASE, MITOCHONDRIAL-RELATED"/>
    <property type="match status" value="1"/>
</dbReference>
<protein>
    <submittedName>
        <fullName evidence="3">MeaA</fullName>
    </submittedName>
</protein>
<dbReference type="AlphaFoldDB" id="A0A0K0VKL1"/>
<dbReference type="PANTHER" id="PTHR43884">
    <property type="entry name" value="ACYL-COA DEHYDROGENASE"/>
    <property type="match status" value="1"/>
</dbReference>
<proteinExistence type="predicted"/>
<organism evidence="3">
    <name type="scientific">Sphingobium sp. MEA3-1</name>
    <dbReference type="NCBI Taxonomy" id="1082478"/>
    <lineage>
        <taxon>Bacteria</taxon>
        <taxon>Pseudomonadati</taxon>
        <taxon>Pseudomonadota</taxon>
        <taxon>Alphaproteobacteria</taxon>
        <taxon>Sphingomonadales</taxon>
        <taxon>Sphingomonadaceae</taxon>
        <taxon>Sphingobium</taxon>
    </lineage>
</organism>
<dbReference type="Gene3D" id="1.10.540.10">
    <property type="entry name" value="Acyl-CoA dehydrogenase/oxidase, N-terminal domain"/>
    <property type="match status" value="1"/>
</dbReference>
<accession>A0A0K0VKL1</accession>
<keyword evidence="3" id="KW-0614">Plasmid</keyword>
<dbReference type="InterPro" id="IPR046373">
    <property type="entry name" value="Acyl-CoA_Oxase/DH_mid-dom_sf"/>
</dbReference>
<feature type="domain" description="Acyl-CoA dehydrogenase C-terminal" evidence="2">
    <location>
        <begin position="246"/>
        <end position="370"/>
    </location>
</feature>
<dbReference type="InterPro" id="IPR013107">
    <property type="entry name" value="Acyl-CoA_DH_C"/>
</dbReference>
<dbReference type="InterPro" id="IPR036250">
    <property type="entry name" value="AcylCo_DH-like_C"/>
</dbReference>
<dbReference type="InterPro" id="IPR009100">
    <property type="entry name" value="AcylCoA_DH/oxidase_NM_dom_sf"/>
</dbReference>
<evidence type="ECO:0000259" key="2">
    <source>
        <dbReference type="Pfam" id="PF08028"/>
    </source>
</evidence>
<dbReference type="Gene3D" id="1.20.140.10">
    <property type="entry name" value="Butyryl-CoA Dehydrogenase, subunit A, domain 3"/>
    <property type="match status" value="1"/>
</dbReference>